<dbReference type="OrthoDB" id="543156at2759"/>
<dbReference type="GO" id="GO:0019243">
    <property type="term" value="P:methylglyoxal catabolic process to D-lactate via S-lactoyl-glutathione"/>
    <property type="evidence" value="ECO:0007669"/>
    <property type="project" value="TreeGrafter"/>
</dbReference>
<dbReference type="PANTHER" id="PTHR48094:SF11">
    <property type="entry name" value="GLUTATHIONE-INDEPENDENT GLYOXALASE HSP31-RELATED"/>
    <property type="match status" value="1"/>
</dbReference>
<gene>
    <name evidence="6" type="ORF">EWM64_g1666</name>
</gene>
<dbReference type="AlphaFoldDB" id="A0A4Z0A6I5"/>
<dbReference type="InterPro" id="IPR050325">
    <property type="entry name" value="Prot/Nucl_acid_deglycase"/>
</dbReference>
<dbReference type="GO" id="GO:0019172">
    <property type="term" value="F:glyoxalase III activity"/>
    <property type="evidence" value="ECO:0007669"/>
    <property type="project" value="UniProtKB-EC"/>
</dbReference>
<dbReference type="EC" id="4.2.1.130" evidence="1"/>
<dbReference type="PANTHER" id="PTHR48094">
    <property type="entry name" value="PROTEIN/NUCLEIC ACID DEGLYCASE DJ-1-RELATED"/>
    <property type="match status" value="1"/>
</dbReference>
<proteinExistence type="inferred from homology"/>
<dbReference type="EMBL" id="SFCI01000117">
    <property type="protein sequence ID" value="TFY82345.1"/>
    <property type="molecule type" value="Genomic_DNA"/>
</dbReference>
<dbReference type="Gene3D" id="3.40.50.880">
    <property type="match status" value="1"/>
</dbReference>
<reference evidence="6 7" key="1">
    <citation type="submission" date="2019-02" db="EMBL/GenBank/DDBJ databases">
        <title>Genome sequencing of the rare red list fungi Hericium alpestre (H. flagellum).</title>
        <authorList>
            <person name="Buettner E."/>
            <person name="Kellner H."/>
        </authorList>
    </citation>
    <scope>NUCLEOTIDE SEQUENCE [LARGE SCALE GENOMIC DNA]</scope>
    <source>
        <strain evidence="6 7">DSM 108284</strain>
    </source>
</reference>
<evidence type="ECO:0000256" key="4">
    <source>
        <dbReference type="ARBA" id="ARBA00038493"/>
    </source>
</evidence>
<dbReference type="GO" id="GO:0005737">
    <property type="term" value="C:cytoplasm"/>
    <property type="evidence" value="ECO:0007669"/>
    <property type="project" value="TreeGrafter"/>
</dbReference>
<comment type="caution">
    <text evidence="6">The sequence shown here is derived from an EMBL/GenBank/DDBJ whole genome shotgun (WGS) entry which is preliminary data.</text>
</comment>
<evidence type="ECO:0000256" key="1">
    <source>
        <dbReference type="ARBA" id="ARBA00013134"/>
    </source>
</evidence>
<organism evidence="6 7">
    <name type="scientific">Hericium alpestre</name>
    <dbReference type="NCBI Taxonomy" id="135208"/>
    <lineage>
        <taxon>Eukaryota</taxon>
        <taxon>Fungi</taxon>
        <taxon>Dikarya</taxon>
        <taxon>Basidiomycota</taxon>
        <taxon>Agaricomycotina</taxon>
        <taxon>Agaricomycetes</taxon>
        <taxon>Russulales</taxon>
        <taxon>Hericiaceae</taxon>
        <taxon>Hericium</taxon>
    </lineage>
</organism>
<dbReference type="STRING" id="135208.A0A4Z0A6I5"/>
<dbReference type="SUPFAM" id="SSF52317">
    <property type="entry name" value="Class I glutamine amidotransferase-like"/>
    <property type="match status" value="1"/>
</dbReference>
<accession>A0A4Z0A6I5</accession>
<name>A0A4Z0A6I5_9AGAM</name>
<comment type="catalytic activity">
    <reaction evidence="5">
        <text>methylglyoxal + H2O = (R)-lactate + H(+)</text>
        <dbReference type="Rhea" id="RHEA:27754"/>
        <dbReference type="ChEBI" id="CHEBI:15377"/>
        <dbReference type="ChEBI" id="CHEBI:15378"/>
        <dbReference type="ChEBI" id="CHEBI:16004"/>
        <dbReference type="ChEBI" id="CHEBI:17158"/>
        <dbReference type="EC" id="4.2.1.130"/>
    </reaction>
</comment>
<evidence type="ECO:0000256" key="3">
    <source>
        <dbReference type="ARBA" id="ARBA00023239"/>
    </source>
</evidence>
<dbReference type="CDD" id="cd03141">
    <property type="entry name" value="GATase1_Hsp31_like"/>
    <property type="match status" value="1"/>
</dbReference>
<sequence>MLVYLVEMASRPQVILPGWYLPEAAHPYYTLAPQFEIDFAAPAGLNPPLDPGSAAMFTEDESVTILKDEKVKGLLANTKRLKDVNADDYIAIFYIGAHGPVIDLSVDKDSIKLDSKFYRSDKIVSAFCHGIAALVSVTGEDGKSIFNGKNVTAFAIAEEQQVGKVEMGVPSPHDPIHGPSNASLFPAKAVPFQNEERMQELGGTYVKVSEAWAESPLPLCDTVRALKFHADDNLQPKISVSGTLLTGQNPGSAKPLADELLKVLQKL</sequence>
<evidence type="ECO:0000313" key="7">
    <source>
        <dbReference type="Proteomes" id="UP000298061"/>
    </source>
</evidence>
<keyword evidence="7" id="KW-1185">Reference proteome</keyword>
<keyword evidence="3" id="KW-0456">Lyase</keyword>
<evidence type="ECO:0000313" key="6">
    <source>
        <dbReference type="EMBL" id="TFY82345.1"/>
    </source>
</evidence>
<protein>
    <recommendedName>
        <fullName evidence="1">D-lactate dehydratase</fullName>
        <ecNumber evidence="1">4.2.1.130</ecNumber>
    </recommendedName>
</protein>
<dbReference type="Proteomes" id="UP000298061">
    <property type="component" value="Unassembled WGS sequence"/>
</dbReference>
<comment type="similarity">
    <text evidence="4">Belongs to the peptidase C56 family. HSP31-like subfamily.</text>
</comment>
<dbReference type="InterPro" id="IPR029062">
    <property type="entry name" value="Class_I_gatase-like"/>
</dbReference>
<evidence type="ECO:0000256" key="5">
    <source>
        <dbReference type="ARBA" id="ARBA00048082"/>
    </source>
</evidence>
<evidence type="ECO:0000256" key="2">
    <source>
        <dbReference type="ARBA" id="ARBA00023016"/>
    </source>
</evidence>
<keyword evidence="2" id="KW-0346">Stress response</keyword>